<dbReference type="EMBL" id="FNBZ01000001">
    <property type="protein sequence ID" value="SDF20769.1"/>
    <property type="molecule type" value="Genomic_DNA"/>
</dbReference>
<dbReference type="InterPro" id="IPR000847">
    <property type="entry name" value="LysR_HTH_N"/>
</dbReference>
<evidence type="ECO:0000259" key="5">
    <source>
        <dbReference type="PROSITE" id="PS50931"/>
    </source>
</evidence>
<evidence type="ECO:0000256" key="3">
    <source>
        <dbReference type="ARBA" id="ARBA00023125"/>
    </source>
</evidence>
<gene>
    <name evidence="6" type="ORF">SAMN05421844_10156</name>
</gene>
<evidence type="ECO:0000256" key="1">
    <source>
        <dbReference type="ARBA" id="ARBA00009437"/>
    </source>
</evidence>
<evidence type="ECO:0000256" key="4">
    <source>
        <dbReference type="ARBA" id="ARBA00023163"/>
    </source>
</evidence>
<keyword evidence="3 6" id="KW-0238">DNA-binding</keyword>
<reference evidence="6 7" key="1">
    <citation type="submission" date="2016-10" db="EMBL/GenBank/DDBJ databases">
        <authorList>
            <person name="Varghese N."/>
            <person name="Submissions S."/>
        </authorList>
    </citation>
    <scope>NUCLEOTIDE SEQUENCE [LARGE SCALE GENOMIC DNA]</scope>
    <source>
        <strain evidence="6 7">DSM 26672</strain>
    </source>
</reference>
<keyword evidence="4" id="KW-0804">Transcription</keyword>
<dbReference type="InterPro" id="IPR036390">
    <property type="entry name" value="WH_DNA-bd_sf"/>
</dbReference>
<dbReference type="RefSeq" id="WP_091855362.1">
    <property type="nucleotide sequence ID" value="NZ_FNBZ01000001.1"/>
</dbReference>
<dbReference type="Pfam" id="PF03466">
    <property type="entry name" value="LysR_substrate"/>
    <property type="match status" value="1"/>
</dbReference>
<sequence length="313" mass="34182">MAQLSRLVPSARGLLVFEAAARTGSFTAAAAEFNVSQPSASRSVAELEAAIGARLFERRARGLALTVDGSDLYAVVGDTVGRIAETIEAIQRRQHGTKPIVTLSMSSSFVAHWLLPRLGEFHAAFPQIDIRFDLIPGVLRGVPDNVDLATRIIADDDPNYHRWSFAPEIVFPVCSPAYLDARGKLDHRGDGAGHVFLWLSDHATHEWAREWGNVAHRNASKGVWHEFTDYSVILQAALNGDGIALGWLSVVSSSLVKGTLVPASDLVIRTGRHHSLIAPRSRPLNPIVAEVALWLRSNLARELAALDETFRPR</sequence>
<comment type="similarity">
    <text evidence="1">Belongs to the LysR transcriptional regulatory family.</text>
</comment>
<evidence type="ECO:0000313" key="7">
    <source>
        <dbReference type="Proteomes" id="UP000199468"/>
    </source>
</evidence>
<dbReference type="Gene3D" id="3.40.190.10">
    <property type="entry name" value="Periplasmic binding protein-like II"/>
    <property type="match status" value="2"/>
</dbReference>
<keyword evidence="2" id="KW-0805">Transcription regulation</keyword>
<dbReference type="PANTHER" id="PTHR30537:SF74">
    <property type="entry name" value="HTH-TYPE TRANSCRIPTIONAL REGULATOR TRPI"/>
    <property type="match status" value="1"/>
</dbReference>
<dbReference type="Proteomes" id="UP000199468">
    <property type="component" value="Unassembled WGS sequence"/>
</dbReference>
<dbReference type="GO" id="GO:0003677">
    <property type="term" value="F:DNA binding"/>
    <property type="evidence" value="ECO:0007669"/>
    <property type="project" value="UniProtKB-KW"/>
</dbReference>
<dbReference type="InterPro" id="IPR005119">
    <property type="entry name" value="LysR_subst-bd"/>
</dbReference>
<protein>
    <submittedName>
        <fullName evidence="6">DNA-binding transcriptional regulator, LysR family</fullName>
    </submittedName>
</protein>
<dbReference type="InterPro" id="IPR058163">
    <property type="entry name" value="LysR-type_TF_proteobact-type"/>
</dbReference>
<dbReference type="PROSITE" id="PS50931">
    <property type="entry name" value="HTH_LYSR"/>
    <property type="match status" value="1"/>
</dbReference>
<dbReference type="InterPro" id="IPR036388">
    <property type="entry name" value="WH-like_DNA-bd_sf"/>
</dbReference>
<comment type="caution">
    <text evidence="6">The sequence shown here is derived from an EMBL/GenBank/DDBJ whole genome shotgun (WGS) entry which is preliminary data.</text>
</comment>
<evidence type="ECO:0000313" key="6">
    <source>
        <dbReference type="EMBL" id="SDF20769.1"/>
    </source>
</evidence>
<proteinExistence type="inferred from homology"/>
<name>A0ABY0NBL8_9HYPH</name>
<evidence type="ECO:0000256" key="2">
    <source>
        <dbReference type="ARBA" id="ARBA00023015"/>
    </source>
</evidence>
<dbReference type="Gene3D" id="1.10.10.10">
    <property type="entry name" value="Winged helix-like DNA-binding domain superfamily/Winged helix DNA-binding domain"/>
    <property type="match status" value="1"/>
</dbReference>
<dbReference type="Pfam" id="PF00126">
    <property type="entry name" value="HTH_1"/>
    <property type="match status" value="1"/>
</dbReference>
<organism evidence="6 7">
    <name type="scientific">Bosea robiniae</name>
    <dbReference type="NCBI Taxonomy" id="1036780"/>
    <lineage>
        <taxon>Bacteria</taxon>
        <taxon>Pseudomonadati</taxon>
        <taxon>Pseudomonadota</taxon>
        <taxon>Alphaproteobacteria</taxon>
        <taxon>Hyphomicrobiales</taxon>
        <taxon>Boseaceae</taxon>
        <taxon>Bosea</taxon>
    </lineage>
</organism>
<dbReference type="PANTHER" id="PTHR30537">
    <property type="entry name" value="HTH-TYPE TRANSCRIPTIONAL REGULATOR"/>
    <property type="match status" value="1"/>
</dbReference>
<dbReference type="SUPFAM" id="SSF53850">
    <property type="entry name" value="Periplasmic binding protein-like II"/>
    <property type="match status" value="1"/>
</dbReference>
<feature type="domain" description="HTH lysR-type" evidence="5">
    <location>
        <begin position="9"/>
        <end position="66"/>
    </location>
</feature>
<keyword evidence="7" id="KW-1185">Reference proteome</keyword>
<dbReference type="PRINTS" id="PR00039">
    <property type="entry name" value="HTHLYSR"/>
</dbReference>
<accession>A0ABY0NBL8</accession>
<dbReference type="SUPFAM" id="SSF46785">
    <property type="entry name" value="Winged helix' DNA-binding domain"/>
    <property type="match status" value="1"/>
</dbReference>